<gene>
    <name evidence="4" type="ORF">HMPREF0682_1451</name>
</gene>
<comment type="caution">
    <text evidence="4">The sequence shown here is derived from an EMBL/GenBank/DDBJ whole genome shotgun (WGS) entry which is preliminary data.</text>
</comment>
<dbReference type="InterPro" id="IPR016162">
    <property type="entry name" value="Ald_DH_N"/>
</dbReference>
<feature type="compositionally biased region" description="Low complexity" evidence="2">
    <location>
        <begin position="145"/>
        <end position="188"/>
    </location>
</feature>
<dbReference type="InterPro" id="IPR016161">
    <property type="entry name" value="Ald_DH/histidinol_DH"/>
</dbReference>
<feature type="domain" description="Aldehyde dehydrogenase" evidence="3">
    <location>
        <begin position="46"/>
        <end position="148"/>
    </location>
</feature>
<reference evidence="4" key="1">
    <citation type="submission" date="2013-08" db="EMBL/GenBank/DDBJ databases">
        <authorList>
            <person name="Durkin A.S."/>
            <person name="Haft D.R."/>
            <person name="McCorrison J."/>
            <person name="Torralba M."/>
            <person name="Gillis M."/>
            <person name="Haft D.H."/>
            <person name="Methe B."/>
            <person name="Sutton G."/>
            <person name="Nelson K.E."/>
        </authorList>
    </citation>
    <scope>NUCLEOTIDE SEQUENCE [LARGE SCALE GENOMIC DNA]</scope>
    <source>
        <strain evidence="4">F0233</strain>
    </source>
</reference>
<dbReference type="PANTHER" id="PTHR11699">
    <property type="entry name" value="ALDEHYDE DEHYDROGENASE-RELATED"/>
    <property type="match status" value="1"/>
</dbReference>
<dbReference type="AlphaFoldDB" id="U2QEB1"/>
<dbReference type="Proteomes" id="UP000017052">
    <property type="component" value="Unassembled WGS sequence"/>
</dbReference>
<dbReference type="InterPro" id="IPR016163">
    <property type="entry name" value="Ald_DH_C"/>
</dbReference>
<dbReference type="SUPFAM" id="SSF53720">
    <property type="entry name" value="ALDH-like"/>
    <property type="match status" value="1"/>
</dbReference>
<dbReference type="Gene3D" id="3.40.309.10">
    <property type="entry name" value="Aldehyde Dehydrogenase, Chain A, domain 2"/>
    <property type="match status" value="1"/>
</dbReference>
<feature type="region of interest" description="Disordered" evidence="2">
    <location>
        <begin position="143"/>
        <end position="188"/>
    </location>
</feature>
<dbReference type="Pfam" id="PF00171">
    <property type="entry name" value="Aldedh"/>
    <property type="match status" value="2"/>
</dbReference>
<organism evidence="4 5">
    <name type="scientific">Propionibacterium acidifaciens F0233</name>
    <dbReference type="NCBI Taxonomy" id="553198"/>
    <lineage>
        <taxon>Bacteria</taxon>
        <taxon>Bacillati</taxon>
        <taxon>Actinomycetota</taxon>
        <taxon>Actinomycetes</taxon>
        <taxon>Propionibacteriales</taxon>
        <taxon>Propionibacteriaceae</taxon>
        <taxon>Propionibacterium</taxon>
    </lineage>
</organism>
<protein>
    <submittedName>
        <fullName evidence="4">Aldehyde dehydrogenase (NAD) domain protein</fullName>
    </submittedName>
</protein>
<evidence type="ECO:0000256" key="2">
    <source>
        <dbReference type="SAM" id="MobiDB-lite"/>
    </source>
</evidence>
<evidence type="ECO:0000313" key="4">
    <source>
        <dbReference type="EMBL" id="ERK54499.1"/>
    </source>
</evidence>
<sequence>MSTTSVASPAACAPTRARRPCSTPARWTSSCASRWASSAGSCRGTPFLMAAWKLAPALVAGSTVVFKPSSAASLSVLELTRLIDEAGLLPAGVLDVINGSGDRSGEYLKTVDVDELAFTGPTEVGRGIGLAAAQRIIPVTLEPGARAPTSSSTTTRTGRSTASRWASCSTRARSARPGRGSSSGPSGPDRFVEVLGAAFSAVRVGDLLDPATQIQMRARINEKRLAKILVYVETGRSEGAEIVTGGSRYGSGPLARGAFMKSTLVLGRNDMRVAREEIFGPAGVITPFEDEDEVIAMADDSDHGLGGGVFSSDLNRALRVATRARTSRWVNQCNAFPAGAPFGGCKDSGIGRETRTMILDAYQQTKNILVSLGSGPVGLPYGD</sequence>
<evidence type="ECO:0000259" key="3">
    <source>
        <dbReference type="Pfam" id="PF00171"/>
    </source>
</evidence>
<accession>U2QEB1</accession>
<dbReference type="GO" id="GO:0016620">
    <property type="term" value="F:oxidoreductase activity, acting on the aldehyde or oxo group of donors, NAD or NADP as acceptor"/>
    <property type="evidence" value="ECO:0007669"/>
    <property type="project" value="InterPro"/>
</dbReference>
<proteinExistence type="predicted"/>
<keyword evidence="1" id="KW-0560">Oxidoreductase</keyword>
<evidence type="ECO:0000313" key="5">
    <source>
        <dbReference type="Proteomes" id="UP000017052"/>
    </source>
</evidence>
<name>U2QEB1_9ACTN</name>
<dbReference type="InterPro" id="IPR015590">
    <property type="entry name" value="Aldehyde_DH_dom"/>
</dbReference>
<keyword evidence="5" id="KW-1185">Reference proteome</keyword>
<dbReference type="EMBL" id="ACVN02000214">
    <property type="protein sequence ID" value="ERK54499.1"/>
    <property type="molecule type" value="Genomic_DNA"/>
</dbReference>
<feature type="domain" description="Aldehyde dehydrogenase" evidence="3">
    <location>
        <begin position="189"/>
        <end position="368"/>
    </location>
</feature>
<dbReference type="Gene3D" id="3.40.605.10">
    <property type="entry name" value="Aldehyde Dehydrogenase, Chain A, domain 1"/>
    <property type="match status" value="2"/>
</dbReference>
<evidence type="ECO:0000256" key="1">
    <source>
        <dbReference type="ARBA" id="ARBA00023002"/>
    </source>
</evidence>